<dbReference type="AlphaFoldDB" id="A0A1F7XCC3"/>
<protein>
    <recommendedName>
        <fullName evidence="2">Ribosomal RNA methyltransferase FtsJ domain-containing protein</fullName>
    </recommendedName>
</protein>
<dbReference type="GO" id="GO:0032259">
    <property type="term" value="P:methylation"/>
    <property type="evidence" value="ECO:0007669"/>
    <property type="project" value="InterPro"/>
</dbReference>
<organism evidence="3 4">
    <name type="scientific">Candidatus Woesebacteria bacterium RBG_16_39_8b</name>
    <dbReference type="NCBI Taxonomy" id="1802482"/>
    <lineage>
        <taxon>Bacteria</taxon>
        <taxon>Candidatus Woeseibacteriota</taxon>
    </lineage>
</organism>
<dbReference type="GO" id="GO:0008168">
    <property type="term" value="F:methyltransferase activity"/>
    <property type="evidence" value="ECO:0007669"/>
    <property type="project" value="InterPro"/>
</dbReference>
<dbReference type="EMBL" id="MGFU01000018">
    <property type="protein sequence ID" value="OGM12656.1"/>
    <property type="molecule type" value="Genomic_DNA"/>
</dbReference>
<evidence type="ECO:0000256" key="1">
    <source>
        <dbReference type="ARBA" id="ARBA00022884"/>
    </source>
</evidence>
<keyword evidence="1" id="KW-0694">RNA-binding</keyword>
<dbReference type="SUPFAM" id="SSF53335">
    <property type="entry name" value="S-adenosyl-L-methionine-dependent methyltransferases"/>
    <property type="match status" value="1"/>
</dbReference>
<sequence>MEDKKYASRAGEKLKFALDKFKFTPAGLICADFGSSTGGFVDCLLQDGAEKVYSVDTAYGELAWKLRNNPRVVVVERTNAMHVTIPEKVDLITIDVGWTKQESILPNAFNNLKTDGKIISLIKPHYESPKYLLRKGKLPDDKMNEVLKLVGQKIEKIGGKIKNIVESPILGEKGKNREFLTLVVRKEEV</sequence>
<dbReference type="Proteomes" id="UP000179013">
    <property type="component" value="Unassembled WGS sequence"/>
</dbReference>
<evidence type="ECO:0000313" key="3">
    <source>
        <dbReference type="EMBL" id="OGM12656.1"/>
    </source>
</evidence>
<dbReference type="GO" id="GO:0003723">
    <property type="term" value="F:RNA binding"/>
    <property type="evidence" value="ECO:0007669"/>
    <property type="project" value="UniProtKB-KW"/>
</dbReference>
<dbReference type="InterPro" id="IPR002877">
    <property type="entry name" value="RNA_MeTrfase_FtsJ_dom"/>
</dbReference>
<evidence type="ECO:0000313" key="4">
    <source>
        <dbReference type="Proteomes" id="UP000179013"/>
    </source>
</evidence>
<proteinExistence type="predicted"/>
<gene>
    <name evidence="3" type="ORF">A2V80_01970</name>
</gene>
<dbReference type="InterPro" id="IPR047048">
    <property type="entry name" value="TlyA"/>
</dbReference>
<dbReference type="InterPro" id="IPR029063">
    <property type="entry name" value="SAM-dependent_MTases_sf"/>
</dbReference>
<evidence type="ECO:0000259" key="2">
    <source>
        <dbReference type="Pfam" id="PF01728"/>
    </source>
</evidence>
<feature type="domain" description="Ribosomal RNA methyltransferase FtsJ" evidence="2">
    <location>
        <begin position="6"/>
        <end position="176"/>
    </location>
</feature>
<name>A0A1F7XCC3_9BACT</name>
<accession>A0A1F7XCC3</accession>
<comment type="caution">
    <text evidence="3">The sequence shown here is derived from an EMBL/GenBank/DDBJ whole genome shotgun (WGS) entry which is preliminary data.</text>
</comment>
<dbReference type="PANTHER" id="PTHR32319">
    <property type="entry name" value="BACTERIAL HEMOLYSIN-LIKE PROTEIN"/>
    <property type="match status" value="1"/>
</dbReference>
<reference evidence="3 4" key="1">
    <citation type="journal article" date="2016" name="Nat. Commun.">
        <title>Thousands of microbial genomes shed light on interconnected biogeochemical processes in an aquifer system.</title>
        <authorList>
            <person name="Anantharaman K."/>
            <person name="Brown C.T."/>
            <person name="Hug L.A."/>
            <person name="Sharon I."/>
            <person name="Castelle C.J."/>
            <person name="Probst A.J."/>
            <person name="Thomas B.C."/>
            <person name="Singh A."/>
            <person name="Wilkins M.J."/>
            <person name="Karaoz U."/>
            <person name="Brodie E.L."/>
            <person name="Williams K.H."/>
            <person name="Hubbard S.S."/>
            <person name="Banfield J.F."/>
        </authorList>
    </citation>
    <scope>NUCLEOTIDE SEQUENCE [LARGE SCALE GENOMIC DNA]</scope>
</reference>
<dbReference type="PANTHER" id="PTHR32319:SF0">
    <property type="entry name" value="BACTERIAL HEMOLYSIN-LIKE PROTEIN"/>
    <property type="match status" value="1"/>
</dbReference>
<dbReference type="Pfam" id="PF01728">
    <property type="entry name" value="FtsJ"/>
    <property type="match status" value="1"/>
</dbReference>
<dbReference type="Gene3D" id="3.40.50.150">
    <property type="entry name" value="Vaccinia Virus protein VP39"/>
    <property type="match status" value="1"/>
</dbReference>